<dbReference type="EMBL" id="JARKIB010000471">
    <property type="protein sequence ID" value="KAJ7705646.1"/>
    <property type="molecule type" value="Genomic_DNA"/>
</dbReference>
<gene>
    <name evidence="1" type="ORF">B0H16DRAFT_1636248</name>
</gene>
<evidence type="ECO:0000313" key="1">
    <source>
        <dbReference type="EMBL" id="KAJ7705646.1"/>
    </source>
</evidence>
<name>A0AAD7M8B3_9AGAR</name>
<dbReference type="AlphaFoldDB" id="A0AAD7M8B3"/>
<proteinExistence type="predicted"/>
<keyword evidence="2" id="KW-1185">Reference proteome</keyword>
<evidence type="ECO:0000313" key="2">
    <source>
        <dbReference type="Proteomes" id="UP001215598"/>
    </source>
</evidence>
<protein>
    <submittedName>
        <fullName evidence="1">Uncharacterized protein</fullName>
    </submittedName>
</protein>
<sequence length="337" mass="37782">MKLGGLPLELFQAVTKDIEDDPTTIFNLRLFRPWPFNALVVNESVRSATDLSLLQSCDESVKSLVHEVVFRGDPQGTDREWRSKNALKAAFSGLANFPNLKKLRLDFHNCYQEEPETTADGLELATSPSHFLLLQQDIFAGLSATSLSLDSLTLNHLLPFPSDLYLQEDFYRIFQPLQVLDVSVLSDGNYDGAWYAFEPINGFWEQSMAQILRSAASLTALTIRSDQPLGSCPALTLAHLELHGCSIDGGEGGDFPRPWHVVLTLFAAELGCLRTFVFENEEEEEEPLVFERDPRFRYTRLDVGWGYTSWEGQVNGAHQDLPALESLMAVVKSRHGD</sequence>
<comment type="caution">
    <text evidence="1">The sequence shown here is derived from an EMBL/GenBank/DDBJ whole genome shotgun (WGS) entry which is preliminary data.</text>
</comment>
<organism evidence="1 2">
    <name type="scientific">Mycena metata</name>
    <dbReference type="NCBI Taxonomy" id="1033252"/>
    <lineage>
        <taxon>Eukaryota</taxon>
        <taxon>Fungi</taxon>
        <taxon>Dikarya</taxon>
        <taxon>Basidiomycota</taxon>
        <taxon>Agaricomycotina</taxon>
        <taxon>Agaricomycetes</taxon>
        <taxon>Agaricomycetidae</taxon>
        <taxon>Agaricales</taxon>
        <taxon>Marasmiineae</taxon>
        <taxon>Mycenaceae</taxon>
        <taxon>Mycena</taxon>
    </lineage>
</organism>
<reference evidence="1" key="1">
    <citation type="submission" date="2023-03" db="EMBL/GenBank/DDBJ databases">
        <title>Massive genome expansion in bonnet fungi (Mycena s.s.) driven by repeated elements and novel gene families across ecological guilds.</title>
        <authorList>
            <consortium name="Lawrence Berkeley National Laboratory"/>
            <person name="Harder C.B."/>
            <person name="Miyauchi S."/>
            <person name="Viragh M."/>
            <person name="Kuo A."/>
            <person name="Thoen E."/>
            <person name="Andreopoulos B."/>
            <person name="Lu D."/>
            <person name="Skrede I."/>
            <person name="Drula E."/>
            <person name="Henrissat B."/>
            <person name="Morin E."/>
            <person name="Kohler A."/>
            <person name="Barry K."/>
            <person name="LaButti K."/>
            <person name="Morin E."/>
            <person name="Salamov A."/>
            <person name="Lipzen A."/>
            <person name="Mereny Z."/>
            <person name="Hegedus B."/>
            <person name="Baldrian P."/>
            <person name="Stursova M."/>
            <person name="Weitz H."/>
            <person name="Taylor A."/>
            <person name="Grigoriev I.V."/>
            <person name="Nagy L.G."/>
            <person name="Martin F."/>
            <person name="Kauserud H."/>
        </authorList>
    </citation>
    <scope>NUCLEOTIDE SEQUENCE</scope>
    <source>
        <strain evidence="1">CBHHK182m</strain>
    </source>
</reference>
<accession>A0AAD7M8B3</accession>
<dbReference type="Proteomes" id="UP001215598">
    <property type="component" value="Unassembled WGS sequence"/>
</dbReference>